<name>B9RH12_RICCO</name>
<dbReference type="EMBL" id="EQ973778">
    <property type="protein sequence ID" value="EEF49374.1"/>
    <property type="molecule type" value="Genomic_DNA"/>
</dbReference>
<dbReference type="InParanoid" id="B9RH12"/>
<dbReference type="Proteomes" id="UP000008311">
    <property type="component" value="Unassembled WGS sequence"/>
</dbReference>
<keyword evidence="2" id="KW-1185">Reference proteome</keyword>
<dbReference type="OMA" id="FFENTIG"/>
<protein>
    <submittedName>
        <fullName evidence="1">Uncharacterized protein</fullName>
    </submittedName>
</protein>
<gene>
    <name evidence="1" type="ORF">RCOM_1445970</name>
</gene>
<dbReference type="AlphaFoldDB" id="B9RH12"/>
<dbReference type="eggNOG" id="ENOG502S9P1">
    <property type="taxonomic scope" value="Eukaryota"/>
</dbReference>
<organism evidence="1 2">
    <name type="scientific">Ricinus communis</name>
    <name type="common">Castor bean</name>
    <dbReference type="NCBI Taxonomy" id="3988"/>
    <lineage>
        <taxon>Eukaryota</taxon>
        <taxon>Viridiplantae</taxon>
        <taxon>Streptophyta</taxon>
        <taxon>Embryophyta</taxon>
        <taxon>Tracheophyta</taxon>
        <taxon>Spermatophyta</taxon>
        <taxon>Magnoliopsida</taxon>
        <taxon>eudicotyledons</taxon>
        <taxon>Gunneridae</taxon>
        <taxon>Pentapetalae</taxon>
        <taxon>rosids</taxon>
        <taxon>fabids</taxon>
        <taxon>Malpighiales</taxon>
        <taxon>Euphorbiaceae</taxon>
        <taxon>Acalyphoideae</taxon>
        <taxon>Acalypheae</taxon>
        <taxon>Ricinus</taxon>
    </lineage>
</organism>
<dbReference type="OrthoDB" id="929756at2759"/>
<evidence type="ECO:0000313" key="2">
    <source>
        <dbReference type="Proteomes" id="UP000008311"/>
    </source>
</evidence>
<proteinExistence type="predicted"/>
<evidence type="ECO:0000313" key="1">
    <source>
        <dbReference type="EMBL" id="EEF49374.1"/>
    </source>
</evidence>
<dbReference type="KEGG" id="rcu:8285281"/>
<reference evidence="2" key="1">
    <citation type="journal article" date="2010" name="Nat. Biotechnol.">
        <title>Draft genome sequence of the oilseed species Ricinus communis.</title>
        <authorList>
            <person name="Chan A.P."/>
            <person name="Crabtree J."/>
            <person name="Zhao Q."/>
            <person name="Lorenzi H."/>
            <person name="Orvis J."/>
            <person name="Puiu D."/>
            <person name="Melake-Berhan A."/>
            <person name="Jones K.M."/>
            <person name="Redman J."/>
            <person name="Chen G."/>
            <person name="Cahoon E.B."/>
            <person name="Gedil M."/>
            <person name="Stanke M."/>
            <person name="Haas B.J."/>
            <person name="Wortman J.R."/>
            <person name="Fraser-Liggett C.M."/>
            <person name="Ravel J."/>
            <person name="Rabinowicz P.D."/>
        </authorList>
    </citation>
    <scope>NUCLEOTIDE SEQUENCE [LARGE SCALE GENOMIC DNA]</scope>
    <source>
        <strain evidence="2">cv. Hale</strain>
    </source>
</reference>
<accession>B9RH12</accession>
<sequence length="122" mass="14247">MVQSLWVFLRNTPETAVPYPWERCFDIRTEVLFYKNLMNGSMVIDLRSRVNLGGGLFHFSNMWHDLTGRYCSYHYPFALENQYDQDPPFLIAASCCGPLVYFLCPEMVSFCPICNCQVYYIG</sequence>